<dbReference type="EC" id="3.1.2.6" evidence="5"/>
<dbReference type="AlphaFoldDB" id="A0A1E3L458"/>
<accession>A0A1E3L458</accession>
<dbReference type="Proteomes" id="UP000094578">
    <property type="component" value="Unassembled WGS sequence"/>
</dbReference>
<dbReference type="RefSeq" id="WP_069327498.1">
    <property type="nucleotide sequence ID" value="NZ_MDER01000036.1"/>
</dbReference>
<dbReference type="InterPro" id="IPR050855">
    <property type="entry name" value="NDM-1-like"/>
</dbReference>
<sequence length="245" mass="26694">MKIVSKNKLYQLIFLPGVFPVNCYIVEEESSLTLIDAGLPNSYKGIQQAIAQIGKPLGAIILTHIHDDHVGSLDTLHQRYPDVPVYVSERDARLMIGDMTLDSHEPQTKIKGSVPKKLQTRPSVLLHEGDLIGSLQVIATPGHTPGSIALLDTRDRSLIAGDSFQTRGGVAVAGSVRLFFPFPALATWSKELSLQSAKRLLALQPSLLAVGHGHMIDHPYEAMHTAIQQAESQLKKSSLSIKQSL</sequence>
<comment type="catalytic activity">
    <reaction evidence="3">
        <text>3',5'-cyclic UMP + H2O = UMP + H(+)</text>
        <dbReference type="Rhea" id="RHEA:70575"/>
        <dbReference type="ChEBI" id="CHEBI:15377"/>
        <dbReference type="ChEBI" id="CHEBI:15378"/>
        <dbReference type="ChEBI" id="CHEBI:57865"/>
        <dbReference type="ChEBI" id="CHEBI:184387"/>
    </reaction>
    <physiologicalReaction direction="left-to-right" evidence="3">
        <dbReference type="Rhea" id="RHEA:70576"/>
    </physiologicalReaction>
</comment>
<dbReference type="PANTHER" id="PTHR42951">
    <property type="entry name" value="METALLO-BETA-LACTAMASE DOMAIN-CONTAINING"/>
    <property type="match status" value="1"/>
</dbReference>
<evidence type="ECO:0000313" key="5">
    <source>
        <dbReference type="EMBL" id="ODP28526.1"/>
    </source>
</evidence>
<dbReference type="SUPFAM" id="SSF56281">
    <property type="entry name" value="Metallo-hydrolase/oxidoreductase"/>
    <property type="match status" value="1"/>
</dbReference>
<keyword evidence="5" id="KW-0378">Hydrolase</keyword>
<evidence type="ECO:0000256" key="1">
    <source>
        <dbReference type="ARBA" id="ARBA00034221"/>
    </source>
</evidence>
<name>A0A1E3L458_9BACL</name>
<dbReference type="InterPro" id="IPR001279">
    <property type="entry name" value="Metallo-B-lactamas"/>
</dbReference>
<dbReference type="EMBL" id="MDER01000036">
    <property type="protein sequence ID" value="ODP28526.1"/>
    <property type="molecule type" value="Genomic_DNA"/>
</dbReference>
<keyword evidence="6" id="KW-1185">Reference proteome</keyword>
<dbReference type="STRING" id="1886670.PTI45_02071"/>
<dbReference type="CDD" id="cd07721">
    <property type="entry name" value="yflN-like_MBL-fold"/>
    <property type="match status" value="1"/>
</dbReference>
<feature type="domain" description="Metallo-beta-lactamase" evidence="4">
    <location>
        <begin position="20"/>
        <end position="212"/>
    </location>
</feature>
<comment type="catalytic activity">
    <reaction evidence="1">
        <text>3',5'-cyclic CMP + H2O = CMP + H(+)</text>
        <dbReference type="Rhea" id="RHEA:72675"/>
        <dbReference type="ChEBI" id="CHEBI:15377"/>
        <dbReference type="ChEBI" id="CHEBI:15378"/>
        <dbReference type="ChEBI" id="CHEBI:58003"/>
        <dbReference type="ChEBI" id="CHEBI:60377"/>
    </reaction>
    <physiologicalReaction direction="left-to-right" evidence="1">
        <dbReference type="Rhea" id="RHEA:72676"/>
    </physiologicalReaction>
</comment>
<comment type="caution">
    <text evidence="5">The sequence shown here is derived from an EMBL/GenBank/DDBJ whole genome shotgun (WGS) entry which is preliminary data.</text>
</comment>
<dbReference type="Gene3D" id="3.60.15.10">
    <property type="entry name" value="Ribonuclease Z/Hydroxyacylglutathione hydrolase-like"/>
    <property type="match status" value="1"/>
</dbReference>
<protein>
    <submittedName>
        <fullName evidence="5">Hydroxyacylglutathione hydrolase</fullName>
        <ecNumber evidence="5">3.1.2.6</ecNumber>
    </submittedName>
</protein>
<dbReference type="SMART" id="SM00849">
    <property type="entry name" value="Lactamase_B"/>
    <property type="match status" value="1"/>
</dbReference>
<gene>
    <name evidence="5" type="ORF">PTI45_02071</name>
</gene>
<organism evidence="5 6">
    <name type="scientific">Paenibacillus nuruki</name>
    <dbReference type="NCBI Taxonomy" id="1886670"/>
    <lineage>
        <taxon>Bacteria</taxon>
        <taxon>Bacillati</taxon>
        <taxon>Bacillota</taxon>
        <taxon>Bacilli</taxon>
        <taxon>Bacillales</taxon>
        <taxon>Paenibacillaceae</taxon>
        <taxon>Paenibacillus</taxon>
    </lineage>
</organism>
<dbReference type="GO" id="GO:0004416">
    <property type="term" value="F:hydroxyacylglutathione hydrolase activity"/>
    <property type="evidence" value="ECO:0007669"/>
    <property type="project" value="UniProtKB-EC"/>
</dbReference>
<evidence type="ECO:0000313" key="6">
    <source>
        <dbReference type="Proteomes" id="UP000094578"/>
    </source>
</evidence>
<evidence type="ECO:0000256" key="3">
    <source>
        <dbReference type="ARBA" id="ARBA00048505"/>
    </source>
</evidence>
<evidence type="ECO:0000256" key="2">
    <source>
        <dbReference type="ARBA" id="ARBA00034301"/>
    </source>
</evidence>
<dbReference type="InterPro" id="IPR036866">
    <property type="entry name" value="RibonucZ/Hydroxyglut_hydro"/>
</dbReference>
<dbReference type="Pfam" id="PF00753">
    <property type="entry name" value="Lactamase_B"/>
    <property type="match status" value="1"/>
</dbReference>
<reference evidence="5 6" key="1">
    <citation type="submission" date="2016-08" db="EMBL/GenBank/DDBJ databases">
        <title>Genome sequencing of Paenibacillus sp. TI45-13ar, isolated from Korean traditional nuruk.</title>
        <authorList>
            <person name="Kim S.-J."/>
        </authorList>
    </citation>
    <scope>NUCLEOTIDE SEQUENCE [LARGE SCALE GENOMIC DNA]</scope>
    <source>
        <strain evidence="5 6">TI45-13ar</strain>
    </source>
</reference>
<dbReference type="PANTHER" id="PTHR42951:SF9">
    <property type="entry name" value="METAL-DEPENDENT HYDROLASE"/>
    <property type="match status" value="1"/>
</dbReference>
<comment type="function">
    <text evidence="2">Counteracts the endogenous Pycsar antiviral defense system. Phosphodiesterase that enables metal-dependent hydrolysis of host cyclic nucleotide Pycsar defense signals such as cCMP and cUMP.</text>
</comment>
<evidence type="ECO:0000259" key="4">
    <source>
        <dbReference type="SMART" id="SM00849"/>
    </source>
</evidence>
<proteinExistence type="predicted"/>